<dbReference type="SMART" id="SM00355">
    <property type="entry name" value="ZnF_C2H2"/>
    <property type="match status" value="2"/>
</dbReference>
<dbReference type="InterPro" id="IPR051964">
    <property type="entry name" value="Chaperone_stress_response"/>
</dbReference>
<dbReference type="Proteomes" id="UP001151699">
    <property type="component" value="Chromosome B"/>
</dbReference>
<dbReference type="PRINTS" id="PR00625">
    <property type="entry name" value="JDOMAIN"/>
</dbReference>
<dbReference type="GO" id="GO:0005737">
    <property type="term" value="C:cytoplasm"/>
    <property type="evidence" value="ECO:0007669"/>
    <property type="project" value="TreeGrafter"/>
</dbReference>
<evidence type="ECO:0000256" key="6">
    <source>
        <dbReference type="SAM" id="MobiDB-lite"/>
    </source>
</evidence>
<dbReference type="Pfam" id="PF21884">
    <property type="entry name" value="ZUO1-like_ZHD"/>
    <property type="match status" value="1"/>
</dbReference>
<dbReference type="InterPro" id="IPR018253">
    <property type="entry name" value="DnaJ_domain_CS"/>
</dbReference>
<dbReference type="PANTHER" id="PTHR44029:SF1">
    <property type="entry name" value="DNAJ HOMOLOG SUBFAMILY C MEMBER 21"/>
    <property type="match status" value="1"/>
</dbReference>
<dbReference type="CDD" id="cd06257">
    <property type="entry name" value="DnaJ"/>
    <property type="match status" value="2"/>
</dbReference>
<dbReference type="InterPro" id="IPR022755">
    <property type="entry name" value="Znf_C2H2_jaz"/>
</dbReference>
<dbReference type="PANTHER" id="PTHR44029">
    <property type="entry name" value="DNAJ HOMOLOG SUBFAMILY C MEMBER 21"/>
    <property type="match status" value="1"/>
</dbReference>
<name>A0A9Q0S3D1_9DIPT</name>
<dbReference type="Gene3D" id="3.30.160.60">
    <property type="entry name" value="Classic Zinc Finger"/>
    <property type="match status" value="1"/>
</dbReference>
<dbReference type="InterPro" id="IPR036236">
    <property type="entry name" value="Znf_C2H2_sf"/>
</dbReference>
<dbReference type="InterPro" id="IPR054076">
    <property type="entry name" value="ZUO1-like_ZHD"/>
</dbReference>
<keyword evidence="5" id="KW-0175">Coiled coil</keyword>
<dbReference type="InterPro" id="IPR036869">
    <property type="entry name" value="J_dom_sf"/>
</dbReference>
<evidence type="ECO:0000256" key="2">
    <source>
        <dbReference type="ARBA" id="ARBA00022771"/>
    </source>
</evidence>
<evidence type="ECO:0000313" key="9">
    <source>
        <dbReference type="EMBL" id="KAJ6643199.1"/>
    </source>
</evidence>
<gene>
    <name evidence="9" type="primary">DNAJC21</name>
    <name evidence="9" type="ORF">Bhyg_08155</name>
</gene>
<keyword evidence="2 4" id="KW-0863">Zinc-finger</keyword>
<accession>A0A9Q0S3D1</accession>
<dbReference type="SUPFAM" id="SSF46565">
    <property type="entry name" value="Chaperone J-domain"/>
    <property type="match status" value="2"/>
</dbReference>
<keyword evidence="3" id="KW-0862">Zinc</keyword>
<evidence type="ECO:0000256" key="1">
    <source>
        <dbReference type="ARBA" id="ARBA00022723"/>
    </source>
</evidence>
<feature type="region of interest" description="Disordered" evidence="6">
    <location>
        <begin position="488"/>
        <end position="580"/>
    </location>
</feature>
<organism evidence="9 10">
    <name type="scientific">Pseudolycoriella hygida</name>
    <dbReference type="NCBI Taxonomy" id="35572"/>
    <lineage>
        <taxon>Eukaryota</taxon>
        <taxon>Metazoa</taxon>
        <taxon>Ecdysozoa</taxon>
        <taxon>Arthropoda</taxon>
        <taxon>Hexapoda</taxon>
        <taxon>Insecta</taxon>
        <taxon>Pterygota</taxon>
        <taxon>Neoptera</taxon>
        <taxon>Endopterygota</taxon>
        <taxon>Diptera</taxon>
        <taxon>Nematocera</taxon>
        <taxon>Sciaroidea</taxon>
        <taxon>Sciaridae</taxon>
        <taxon>Pseudolycoriella</taxon>
    </lineage>
</organism>
<feature type="domain" description="C2H2-type" evidence="8">
    <location>
        <begin position="444"/>
        <end position="473"/>
    </location>
</feature>
<dbReference type="Gene3D" id="1.10.287.110">
    <property type="entry name" value="DnaJ domain"/>
    <property type="match status" value="2"/>
</dbReference>
<dbReference type="PROSITE" id="PS50157">
    <property type="entry name" value="ZINC_FINGER_C2H2_2"/>
    <property type="match status" value="1"/>
</dbReference>
<evidence type="ECO:0000256" key="4">
    <source>
        <dbReference type="PROSITE-ProRule" id="PRU00042"/>
    </source>
</evidence>
<feature type="domain" description="J" evidence="7">
    <location>
        <begin position="3"/>
        <end position="69"/>
    </location>
</feature>
<comment type="caution">
    <text evidence="9">The sequence shown here is derived from an EMBL/GenBank/DDBJ whole genome shotgun (WGS) entry which is preliminary data.</text>
</comment>
<feature type="compositionally biased region" description="Polar residues" evidence="6">
    <location>
        <begin position="567"/>
        <end position="580"/>
    </location>
</feature>
<dbReference type="EMBL" id="WJQU01000002">
    <property type="protein sequence ID" value="KAJ6643199.1"/>
    <property type="molecule type" value="Genomic_DNA"/>
</dbReference>
<evidence type="ECO:0000313" key="10">
    <source>
        <dbReference type="Proteomes" id="UP001151699"/>
    </source>
</evidence>
<evidence type="ECO:0000259" key="8">
    <source>
        <dbReference type="PROSITE" id="PS50157"/>
    </source>
</evidence>
<dbReference type="InterPro" id="IPR003604">
    <property type="entry name" value="Matrin/U1-like-C_Znf_C2H2"/>
</dbReference>
<protein>
    <submittedName>
        <fullName evidence="9">DnaJ like subfamily C member 21</fullName>
    </submittedName>
</protein>
<keyword evidence="10" id="KW-1185">Reference proteome</keyword>
<dbReference type="AlphaFoldDB" id="A0A9Q0S3D1"/>
<dbReference type="SMART" id="SM00451">
    <property type="entry name" value="ZnF_U1"/>
    <property type="match status" value="2"/>
</dbReference>
<dbReference type="InterPro" id="IPR001623">
    <property type="entry name" value="DnaJ_domain"/>
</dbReference>
<evidence type="ECO:0000259" key="7">
    <source>
        <dbReference type="PROSITE" id="PS50076"/>
    </source>
</evidence>
<feature type="compositionally biased region" description="Acidic residues" evidence="6">
    <location>
        <begin position="491"/>
        <end position="500"/>
    </location>
</feature>
<dbReference type="GO" id="GO:0003676">
    <property type="term" value="F:nucleic acid binding"/>
    <property type="evidence" value="ECO:0007669"/>
    <property type="project" value="InterPro"/>
</dbReference>
<keyword evidence="1" id="KW-0479">Metal-binding</keyword>
<dbReference type="OrthoDB" id="552049at2759"/>
<dbReference type="PROSITE" id="PS00028">
    <property type="entry name" value="ZINC_FINGER_C2H2_1"/>
    <property type="match status" value="2"/>
</dbReference>
<dbReference type="Pfam" id="PF12171">
    <property type="entry name" value="zf-C2H2_jaz"/>
    <property type="match status" value="1"/>
</dbReference>
<feature type="coiled-coil region" evidence="5">
    <location>
        <begin position="354"/>
        <end position="409"/>
    </location>
</feature>
<dbReference type="PROSITE" id="PS50076">
    <property type="entry name" value="DNAJ_2"/>
    <property type="match status" value="2"/>
</dbReference>
<dbReference type="Pfam" id="PF00226">
    <property type="entry name" value="DnaJ"/>
    <property type="match status" value="2"/>
</dbReference>
<evidence type="ECO:0000256" key="3">
    <source>
        <dbReference type="ARBA" id="ARBA00022833"/>
    </source>
</evidence>
<evidence type="ECO:0000256" key="5">
    <source>
        <dbReference type="SAM" id="Coils"/>
    </source>
</evidence>
<sequence length="627" mass="74103">MKCHYQVLEVDVDADDAQIKASYRRLALRWHPDKNIANSEEAKEKFQLIQQAYEVLSDSHERAWYDRHKDQILRGTQSDYEDASLDVFQYFSASCYKGFERNFCWQILIECRSVCNSGISKQQNYQIKMKCHYQVLEVDVDADDAQIKASYRRLALRWHPDKNIANSEEAKEKFQLIQQAYEVLSDSHERAWYDRHKDQILRGTQSDYEDASLDVFQYFSASCYKGFGDDETGFYHVYRDIFHQIATEDLEFMDDESEFDRIPKFGDSTSDYEKVVGPFYGYWQSYSTKKSYSWLCPHNINEIRDRRILREIEKETKKLAQKARKDRNEEIRALVSFVRKRDKRVHQYKSLLEEKAKQNRVKQDQKRLEQIRKNRMEAEKMSKSTVFNVDDYEEMLRQMEKTYASSDDETSSEDNDIEVRDAVNGAEDLHLNGEVDEEEYIDNLYCVACNKSFRNESSFKNHEMSKKHLSNIEKIKKEMLQEYEYYKAEESSDENIDYSSEEERKKSKKSKKKNRSDVRTDVEPETEGIETEVVKEEKKEEEKSETVEKPKKSAKAKRLKKMEQANVAKSSAESKTSEMIDTSHVCVTCKSEFESKNKLFAHLKKQNHGVYISKETATTNTKKGKRK</sequence>
<dbReference type="GO" id="GO:0008270">
    <property type="term" value="F:zinc ion binding"/>
    <property type="evidence" value="ECO:0007669"/>
    <property type="project" value="UniProtKB-KW"/>
</dbReference>
<proteinExistence type="predicted"/>
<feature type="compositionally biased region" description="Basic and acidic residues" evidence="6">
    <location>
        <begin position="532"/>
        <end position="551"/>
    </location>
</feature>
<dbReference type="InterPro" id="IPR013087">
    <property type="entry name" value="Znf_C2H2_type"/>
</dbReference>
<reference evidence="9" key="1">
    <citation type="submission" date="2022-07" db="EMBL/GenBank/DDBJ databases">
        <authorList>
            <person name="Trinca V."/>
            <person name="Uliana J.V.C."/>
            <person name="Torres T.T."/>
            <person name="Ward R.J."/>
            <person name="Monesi N."/>
        </authorList>
    </citation>
    <scope>NUCLEOTIDE SEQUENCE</scope>
    <source>
        <strain evidence="9">HSMRA1968</strain>
        <tissue evidence="9">Whole embryos</tissue>
    </source>
</reference>
<dbReference type="SMART" id="SM00271">
    <property type="entry name" value="DnaJ"/>
    <property type="match status" value="2"/>
</dbReference>
<feature type="domain" description="J" evidence="7">
    <location>
        <begin position="131"/>
        <end position="197"/>
    </location>
</feature>
<dbReference type="SUPFAM" id="SSF57667">
    <property type="entry name" value="beta-beta-alpha zinc fingers"/>
    <property type="match status" value="1"/>
</dbReference>
<dbReference type="PROSITE" id="PS00636">
    <property type="entry name" value="DNAJ_1"/>
    <property type="match status" value="2"/>
</dbReference>